<keyword evidence="1" id="KW-0732">Signal</keyword>
<protein>
    <submittedName>
        <fullName evidence="2">Extracellular solute-binding protein</fullName>
    </submittedName>
</protein>
<evidence type="ECO:0000313" key="3">
    <source>
        <dbReference type="Proteomes" id="UP000516052"/>
    </source>
</evidence>
<dbReference type="PANTHER" id="PTHR43649:SF14">
    <property type="entry name" value="BLR3389 PROTEIN"/>
    <property type="match status" value="1"/>
</dbReference>
<dbReference type="KEGG" id="sroi:IAG44_35665"/>
<dbReference type="Gene3D" id="3.40.190.10">
    <property type="entry name" value="Periplasmic binding protein-like II"/>
    <property type="match status" value="3"/>
</dbReference>
<proteinExistence type="predicted"/>
<dbReference type="InterPro" id="IPR006311">
    <property type="entry name" value="TAT_signal"/>
</dbReference>
<reference evidence="2 3" key="1">
    <citation type="submission" date="2020-08" db="EMBL/GenBank/DDBJ databases">
        <title>A novel species.</title>
        <authorList>
            <person name="Gao J."/>
        </authorList>
    </citation>
    <scope>NUCLEOTIDE SEQUENCE [LARGE SCALE GENOMIC DNA]</scope>
    <source>
        <strain evidence="2 3">CRXT-G-22</strain>
    </source>
</reference>
<dbReference type="Proteomes" id="UP000516052">
    <property type="component" value="Chromosome"/>
</dbReference>
<name>A0A7H0INA3_9ACTN</name>
<dbReference type="SUPFAM" id="SSF53850">
    <property type="entry name" value="Periplasmic binding protein-like II"/>
    <property type="match status" value="1"/>
</dbReference>
<dbReference type="RefSeq" id="WP_187751194.1">
    <property type="nucleotide sequence ID" value="NZ_CP060828.1"/>
</dbReference>
<gene>
    <name evidence="2" type="ORF">IAG44_35665</name>
</gene>
<feature type="signal peptide" evidence="1">
    <location>
        <begin position="1"/>
        <end position="31"/>
    </location>
</feature>
<sequence>MPSNTSPSMSRRLFLTATGALSLGAALTACGGDSGKSQSATQPVSQADIDKAMKTPTELTFWTWVPNIAKEIALFEKKYPAVKVKVVNAGQGTPQYTKLRTALKAGSGAPDLVQMEYQAIPTFTITNSLLDLRPYGADALKSRFVEWTWGQVTGTGGEVWAIPQDTGPMGMLYRKDIFDKHGIQVPTTWDEFAAAARKLHRADPDVYLTNLAANQPAAWHGLLWQAGAKPYVSPSRSDITISVDDAVSKKLGAYWGGLAKEGVIGVEPDFTDGWYAALNKGTYATWLTAAWAPAFLSGSAKDTAGNWRAAPLPQWDAAKPSSGNWGGSTTAVIRGTGNAVQAAVFAQFLNSDPATTRMFTTEQFFFPATKALLADPAFTGDAPAFYGGQKVNEVFAGISSTVDADFQWPPFLDQAATDWTETVGKSLAGHADTVSALGSWQSRLTSYAKGQGFTVKGS</sequence>
<dbReference type="EMBL" id="CP060828">
    <property type="protein sequence ID" value="QNP74269.1"/>
    <property type="molecule type" value="Genomic_DNA"/>
</dbReference>
<dbReference type="PANTHER" id="PTHR43649">
    <property type="entry name" value="ARABINOSE-BINDING PROTEIN-RELATED"/>
    <property type="match status" value="1"/>
</dbReference>
<dbReference type="Pfam" id="PF01547">
    <property type="entry name" value="SBP_bac_1"/>
    <property type="match status" value="1"/>
</dbReference>
<dbReference type="PROSITE" id="PS51318">
    <property type="entry name" value="TAT"/>
    <property type="match status" value="1"/>
</dbReference>
<dbReference type="InterPro" id="IPR050490">
    <property type="entry name" value="Bact_solute-bd_prot1"/>
</dbReference>
<dbReference type="AlphaFoldDB" id="A0A7H0INA3"/>
<keyword evidence="3" id="KW-1185">Reference proteome</keyword>
<feature type="chain" id="PRO_5039707095" evidence="1">
    <location>
        <begin position="32"/>
        <end position="458"/>
    </location>
</feature>
<organism evidence="2 3">
    <name type="scientific">Streptomyces roseirectus</name>
    <dbReference type="NCBI Taxonomy" id="2768066"/>
    <lineage>
        <taxon>Bacteria</taxon>
        <taxon>Bacillati</taxon>
        <taxon>Actinomycetota</taxon>
        <taxon>Actinomycetes</taxon>
        <taxon>Kitasatosporales</taxon>
        <taxon>Streptomycetaceae</taxon>
        <taxon>Streptomyces</taxon>
    </lineage>
</organism>
<dbReference type="InterPro" id="IPR006059">
    <property type="entry name" value="SBP"/>
</dbReference>
<evidence type="ECO:0000256" key="1">
    <source>
        <dbReference type="SAM" id="SignalP"/>
    </source>
</evidence>
<accession>A0A7H0INA3</accession>
<evidence type="ECO:0000313" key="2">
    <source>
        <dbReference type="EMBL" id="QNP74269.1"/>
    </source>
</evidence>